<dbReference type="AlphaFoldDB" id="A0A9D3XAT2"/>
<proteinExistence type="predicted"/>
<gene>
    <name evidence="1" type="ORF">KIL84_020806</name>
</gene>
<reference evidence="1" key="1">
    <citation type="submission" date="2021-09" db="EMBL/GenBank/DDBJ databases">
        <title>The genome of Mauremys mutica provides insights into the evolution of semi-aquatic lifestyle.</title>
        <authorList>
            <person name="Gong S."/>
            <person name="Gao Y."/>
        </authorList>
    </citation>
    <scope>NUCLEOTIDE SEQUENCE</scope>
    <source>
        <strain evidence="1">MM-2020</strain>
        <tissue evidence="1">Muscle</tissue>
    </source>
</reference>
<accession>A0A9D3XAT2</accession>
<protein>
    <submittedName>
        <fullName evidence="1">Uncharacterized protein</fullName>
    </submittedName>
</protein>
<keyword evidence="2" id="KW-1185">Reference proteome</keyword>
<sequence>MEEKRSSCAEPSTQHCSCLRLIEGKISNKPLARRIPEHGVQHLTGAFAPTTEMQPPQGSTSGLAVDYTSLRQGISYANSKETFRQSIGLE</sequence>
<evidence type="ECO:0000313" key="2">
    <source>
        <dbReference type="Proteomes" id="UP000827986"/>
    </source>
</evidence>
<name>A0A9D3XAT2_9SAUR</name>
<dbReference type="Proteomes" id="UP000827986">
    <property type="component" value="Unassembled WGS sequence"/>
</dbReference>
<evidence type="ECO:0000313" key="1">
    <source>
        <dbReference type="EMBL" id="KAH1176072.1"/>
    </source>
</evidence>
<dbReference type="EMBL" id="JAHDVG010000475">
    <property type="protein sequence ID" value="KAH1176072.1"/>
    <property type="molecule type" value="Genomic_DNA"/>
</dbReference>
<comment type="caution">
    <text evidence="1">The sequence shown here is derived from an EMBL/GenBank/DDBJ whole genome shotgun (WGS) entry which is preliminary data.</text>
</comment>
<organism evidence="1 2">
    <name type="scientific">Mauremys mutica</name>
    <name type="common">yellowpond turtle</name>
    <dbReference type="NCBI Taxonomy" id="74926"/>
    <lineage>
        <taxon>Eukaryota</taxon>
        <taxon>Metazoa</taxon>
        <taxon>Chordata</taxon>
        <taxon>Craniata</taxon>
        <taxon>Vertebrata</taxon>
        <taxon>Euteleostomi</taxon>
        <taxon>Archelosauria</taxon>
        <taxon>Testudinata</taxon>
        <taxon>Testudines</taxon>
        <taxon>Cryptodira</taxon>
        <taxon>Durocryptodira</taxon>
        <taxon>Testudinoidea</taxon>
        <taxon>Geoemydidae</taxon>
        <taxon>Geoemydinae</taxon>
        <taxon>Mauremys</taxon>
    </lineage>
</organism>